<dbReference type="AntiFam" id="ANF00095">
    <property type="entry name" value="Shadow ORF (opposite ABC transporters)"/>
</dbReference>
<organism evidence="2 3">
    <name type="scientific">Methylobacterium gregans</name>
    <dbReference type="NCBI Taxonomy" id="374424"/>
    <lineage>
        <taxon>Bacteria</taxon>
        <taxon>Pseudomonadati</taxon>
        <taxon>Pseudomonadota</taxon>
        <taxon>Alphaproteobacteria</taxon>
        <taxon>Hyphomicrobiales</taxon>
        <taxon>Methylobacteriaceae</taxon>
        <taxon>Methylobacterium</taxon>
    </lineage>
</organism>
<feature type="compositionally biased region" description="Basic residues" evidence="1">
    <location>
        <begin position="265"/>
        <end position="279"/>
    </location>
</feature>
<gene>
    <name evidence="2" type="ORF">NBEOAGPD_1086</name>
</gene>
<dbReference type="AntiFam" id="ANF00142">
    <property type="entry name" value="Shadow ORF (opposite yadG)"/>
</dbReference>
<dbReference type="EMBL" id="BPQM01000024">
    <property type="protein sequence ID" value="GJD77875.1"/>
    <property type="molecule type" value="Genomic_DNA"/>
</dbReference>
<evidence type="ECO:0000313" key="2">
    <source>
        <dbReference type="EMBL" id="GJD77875.1"/>
    </source>
</evidence>
<accession>A0AA37HLS3</accession>
<keyword evidence="3" id="KW-1185">Reference proteome</keyword>
<dbReference type="AlphaFoldDB" id="A0AA37HLS3"/>
<reference evidence="2" key="1">
    <citation type="journal article" date="2016" name="Front. Microbiol.">
        <title>Genome Sequence of the Piezophilic, Mesophilic Sulfate-Reducing Bacterium Desulfovibrio indicus J2T.</title>
        <authorList>
            <person name="Cao J."/>
            <person name="Maignien L."/>
            <person name="Shao Z."/>
            <person name="Alain K."/>
            <person name="Jebbar M."/>
        </authorList>
    </citation>
    <scope>NUCLEOTIDE SEQUENCE</scope>
    <source>
        <strain evidence="2">NBRC 103626</strain>
    </source>
</reference>
<protein>
    <submittedName>
        <fullName evidence="2">Uncharacterized protein</fullName>
    </submittedName>
</protein>
<feature type="compositionally biased region" description="Low complexity" evidence="1">
    <location>
        <begin position="240"/>
        <end position="257"/>
    </location>
</feature>
<proteinExistence type="predicted"/>
<reference evidence="2" key="2">
    <citation type="submission" date="2021-08" db="EMBL/GenBank/DDBJ databases">
        <authorList>
            <person name="Tani A."/>
            <person name="Ola A."/>
            <person name="Ogura Y."/>
            <person name="Katsura K."/>
            <person name="Hayashi T."/>
        </authorList>
    </citation>
    <scope>NUCLEOTIDE SEQUENCE</scope>
    <source>
        <strain evidence="2">NBRC 103626</strain>
    </source>
</reference>
<name>A0AA37HLS3_9HYPH</name>
<sequence length="279" mass="29088">MNGGRIEQAAAIHHHHEVGERHRLLLAVGDVDEGEAELGLDPLQLGPHPHPQERVEGRERLVEEQDLGAGDEGAGERHALLLAAGELGRHPLGEVGHLHEVEHGERPRAALGLAHAPHLQAEGDVVAAIEVGEQGVALEHHRGAALRRRGVAHRARADDHVAGGHRLVAADHPQGRGLAAARGAEQAAIGAGADLEVDAVHGNRAAVALGQADQLDIHASLPRPAQQGTGQPRAGRAGTSPSRPSAAVRPAPSGRSPAPGPGRPSRGRPARPPRRARWS</sequence>
<feature type="region of interest" description="Disordered" evidence="1">
    <location>
        <begin position="222"/>
        <end position="279"/>
    </location>
</feature>
<evidence type="ECO:0000256" key="1">
    <source>
        <dbReference type="SAM" id="MobiDB-lite"/>
    </source>
</evidence>
<evidence type="ECO:0000313" key="3">
    <source>
        <dbReference type="Proteomes" id="UP001055108"/>
    </source>
</evidence>
<dbReference type="Proteomes" id="UP001055108">
    <property type="component" value="Unassembled WGS sequence"/>
</dbReference>
<comment type="caution">
    <text evidence="2">The sequence shown here is derived from an EMBL/GenBank/DDBJ whole genome shotgun (WGS) entry which is preliminary data.</text>
</comment>